<dbReference type="SMART" id="SM00100">
    <property type="entry name" value="cNMP"/>
    <property type="match status" value="2"/>
</dbReference>
<name>A0A8S1XHR8_PAROT</name>
<dbReference type="Pfam" id="PF00027">
    <property type="entry name" value="cNMP_binding"/>
    <property type="match status" value="1"/>
</dbReference>
<dbReference type="OMA" id="KQCYFAV"/>
<dbReference type="Proteomes" id="UP000683925">
    <property type="component" value="Unassembled WGS sequence"/>
</dbReference>
<dbReference type="PROSITE" id="PS50042">
    <property type="entry name" value="CNMP_BINDING_3"/>
    <property type="match status" value="2"/>
</dbReference>
<feature type="domain" description="Cyclic nucleotide-binding" evidence="1">
    <location>
        <begin position="61"/>
        <end position="210"/>
    </location>
</feature>
<keyword evidence="3" id="KW-1185">Reference proteome</keyword>
<dbReference type="EMBL" id="CAJJDP010000122">
    <property type="protein sequence ID" value="CAD8200681.1"/>
    <property type="molecule type" value="Genomic_DNA"/>
</dbReference>
<dbReference type="InterPro" id="IPR000595">
    <property type="entry name" value="cNMP-bd_dom"/>
</dbReference>
<comment type="caution">
    <text evidence="2">The sequence shown here is derived from an EMBL/GenBank/DDBJ whole genome shotgun (WGS) entry which is preliminary data.</text>
</comment>
<dbReference type="CDD" id="cd00038">
    <property type="entry name" value="CAP_ED"/>
    <property type="match status" value="2"/>
</dbReference>
<organism evidence="2 3">
    <name type="scientific">Paramecium octaurelia</name>
    <dbReference type="NCBI Taxonomy" id="43137"/>
    <lineage>
        <taxon>Eukaryota</taxon>
        <taxon>Sar</taxon>
        <taxon>Alveolata</taxon>
        <taxon>Ciliophora</taxon>
        <taxon>Intramacronucleata</taxon>
        <taxon>Oligohymenophorea</taxon>
        <taxon>Peniculida</taxon>
        <taxon>Parameciidae</taxon>
        <taxon>Paramecium</taxon>
    </lineage>
</organism>
<reference evidence="2" key="1">
    <citation type="submission" date="2021-01" db="EMBL/GenBank/DDBJ databases">
        <authorList>
            <consortium name="Genoscope - CEA"/>
            <person name="William W."/>
        </authorList>
    </citation>
    <scope>NUCLEOTIDE SEQUENCE</scope>
</reference>
<dbReference type="OrthoDB" id="2021138at2759"/>
<protein>
    <recommendedName>
        <fullName evidence="1">Cyclic nucleotide-binding domain-containing protein</fullName>
    </recommendedName>
</protein>
<dbReference type="PANTHER" id="PTHR23011:SF28">
    <property type="entry name" value="CYCLIC NUCLEOTIDE-BINDING DOMAIN CONTAINING PROTEIN"/>
    <property type="match status" value="1"/>
</dbReference>
<dbReference type="PANTHER" id="PTHR23011">
    <property type="entry name" value="CYCLIC NUCLEOTIDE-BINDING DOMAIN CONTAINING PROTEIN"/>
    <property type="match status" value="1"/>
</dbReference>
<feature type="domain" description="Cyclic nucleotide-binding" evidence="1">
    <location>
        <begin position="230"/>
        <end position="327"/>
    </location>
</feature>
<dbReference type="AlphaFoldDB" id="A0A8S1XHR8"/>
<gene>
    <name evidence="2" type="ORF">POCTA_138.1.T1220146</name>
</gene>
<evidence type="ECO:0000313" key="2">
    <source>
        <dbReference type="EMBL" id="CAD8200681.1"/>
    </source>
</evidence>
<proteinExistence type="predicted"/>
<accession>A0A8S1XHR8</accession>
<evidence type="ECO:0000313" key="3">
    <source>
        <dbReference type="Proteomes" id="UP000683925"/>
    </source>
</evidence>
<evidence type="ECO:0000259" key="1">
    <source>
        <dbReference type="PROSITE" id="PS50042"/>
    </source>
</evidence>
<sequence>MNQFIRNNNMFEISDMSFTFTPLQLREMSTVILQKAWSERTTYDISILQLATKNIKYFQEIQEECGVQALQKCLQRIQLEIYPEDTIVFEKGDRGRDFYIILSGQVGIYIFSNNMEQLQHNKINIRQGIREYVNQLLGEGVGPNKDQTPEIRRILLNEKIKNLLKVNELHEGDSFGERALINETGRLATVVCEKQCYFAVLNKQAYKEILQQAQSEKIQQQIKELQSISTFQGMSRRLLTILLYAFQSQEYKFRDLIYREGQLNKEEIYLILSGEFIVTEKQTYYINQQQINQTREIAILQKGCIFGDKETFQHLQQRTQTIRCNSDYGKVLCIQLESLVQRLLANNELHLINELKNLSDLKETHRQNRIQKKIQSPQRSRSIIKSNSPFQRIDQIVKQKKELFNQLNQNGKTKIQFIYDINIPTQRKQNDCSMEFSKQKRRSIIDRVMLNSCNNSRFGKRQSLDQNISTQFKQIEKKRYSII</sequence>